<feature type="domain" description="Polycystin cation channel PKD1/PKD2" evidence="8">
    <location>
        <begin position="1036"/>
        <end position="1216"/>
    </location>
</feature>
<dbReference type="EMBL" id="CAJNNW010025691">
    <property type="protein sequence ID" value="CAE8678475.1"/>
    <property type="molecule type" value="Genomic_DNA"/>
</dbReference>
<feature type="transmembrane region" description="Helical" evidence="7">
    <location>
        <begin position="1166"/>
        <end position="1185"/>
    </location>
</feature>
<organism evidence="10 11">
    <name type="scientific">Polarella glacialis</name>
    <name type="common">Dinoflagellate</name>
    <dbReference type="NCBI Taxonomy" id="89957"/>
    <lineage>
        <taxon>Eukaryota</taxon>
        <taxon>Sar</taxon>
        <taxon>Alveolata</taxon>
        <taxon>Dinophyceae</taxon>
        <taxon>Suessiales</taxon>
        <taxon>Suessiaceae</taxon>
        <taxon>Polarella</taxon>
    </lineage>
</organism>
<keyword evidence="4 7" id="KW-1133">Transmembrane helix</keyword>
<reference evidence="10" key="1">
    <citation type="submission" date="2021-02" db="EMBL/GenBank/DDBJ databases">
        <authorList>
            <person name="Dougan E. K."/>
            <person name="Rhodes N."/>
            <person name="Thang M."/>
            <person name="Chan C."/>
        </authorList>
    </citation>
    <scope>NUCLEOTIDE SEQUENCE</scope>
</reference>
<feature type="domain" description="Polycystin cation channel PKD1/PKD2" evidence="8">
    <location>
        <begin position="361"/>
        <end position="571"/>
    </location>
</feature>
<feature type="transmembrane region" description="Helical" evidence="7">
    <location>
        <begin position="989"/>
        <end position="1007"/>
    </location>
</feature>
<dbReference type="GO" id="GO:0016020">
    <property type="term" value="C:membrane"/>
    <property type="evidence" value="ECO:0007669"/>
    <property type="project" value="UniProtKB-SubCell"/>
</dbReference>
<evidence type="ECO:0000256" key="5">
    <source>
        <dbReference type="ARBA" id="ARBA00023136"/>
    </source>
</evidence>
<feature type="transmembrane region" description="Helical" evidence="7">
    <location>
        <begin position="1132"/>
        <end position="1154"/>
    </location>
</feature>
<evidence type="ECO:0000259" key="9">
    <source>
        <dbReference type="Pfam" id="PF20519"/>
    </source>
</evidence>
<evidence type="ECO:0008006" key="12">
    <source>
        <dbReference type="Google" id="ProtNLM"/>
    </source>
</evidence>
<evidence type="ECO:0000256" key="6">
    <source>
        <dbReference type="SAM" id="MobiDB-lite"/>
    </source>
</evidence>
<feature type="transmembrane region" description="Helical" evidence="7">
    <location>
        <begin position="1192"/>
        <end position="1215"/>
    </location>
</feature>
<dbReference type="GO" id="GO:0005262">
    <property type="term" value="F:calcium channel activity"/>
    <property type="evidence" value="ECO:0007669"/>
    <property type="project" value="TreeGrafter"/>
</dbReference>
<protein>
    <recommendedName>
        <fullName evidence="12">Polycystin cation channel PKD1/PKD2 domain-containing protein</fullName>
    </recommendedName>
</protein>
<feature type="transmembrane region" description="Helical" evidence="7">
    <location>
        <begin position="483"/>
        <end position="505"/>
    </location>
</feature>
<evidence type="ECO:0000256" key="7">
    <source>
        <dbReference type="SAM" id="Phobius"/>
    </source>
</evidence>
<keyword evidence="3 7" id="KW-0812">Transmembrane</keyword>
<evidence type="ECO:0000256" key="1">
    <source>
        <dbReference type="ARBA" id="ARBA00004141"/>
    </source>
</evidence>
<feature type="transmembrane region" description="Helical" evidence="7">
    <location>
        <begin position="1092"/>
        <end position="1111"/>
    </location>
</feature>
<sequence length="1505" mass="169895">MADAAGADEVKEADYNRLNRRMIYMHRLAGDDVFVSKVQSIKKASIAVVLRFLCYATVATFVITERSQVTKLSEANEGVLNPLKHQHYEFSPDAKKFDDIRQVADVQQWLRRIVQEIRISGGPFRPLARDLSLQSFNRVTPLAGVCMNWASLTLTLRQVRTTEKSELTTTSRFAPLYPSAWIAAAIPAGQEASELAEYTEPIVASTSGWASPPSGNMTWLHTKACNNVTWQTWCPLLTNAGYKDTGGYIAVVAIHSDGGAWVHLVDNDDTMNASQPDKTYGVCDDRLKRSGTVPLEEFLSYPFFTSTMGSIAVEFQTYNSNYQSISRVSSTFDFSGAGIISSKVAKSETILLDISHEYLRFFEVLYLLLTCCYFFELVYRIWRGFPGYCKNLWCYVNTCSIIGSLASLSIWYSYMPKLHGYLTEPAFQDPAEFKERFDVFGLYIAASSFATFTIYLRLLQFLAATKSRVVLLLKTISFSAGNMILYVSYIGIIFMGFTTFAMTHFSNKSINFVDPWRAFVSCFSLFLGKLDVVADFDAPLKVPFMMTFLFFFFFMSVQMFNAIINYAYNRVSEDMQAVFEREANEQQRKELDRAMHSGGKSWYQQLMEAVNRTQKKNGKSSDADVGEGFGVGVEDAEPEKGEEEASPWDMEQDPKVRKKVQEYLHREGNATKSAKDGAGTVMMYLVYVGCYIWFLYVNMLVEYKGDIKTAFFNEIYAREVAVPRVSLQDGSTYELDRINWHGVKTLSETVAWISEGVPMLIFNSSSYANMQLAEAEGFISPGQICIKNWNCLISGQISAGGGPKLVRITQKRGKTIPNNGASYATTPENERFIGGYWNVTGVANSRVLVNVSGFSEKIGAGSAGSPAENANPVFNLTYEGAQFCSSISKSTAESYERSGGIVCLLDRNLTAFNDQMALMLANDFFTSSSATFAVEMVSHNSNADLLTYLSLVFEMQPSGRVEKSATVSSLALFNFDIGVDNLGVIVGRIFPGLVYNIMVFIFTVMLYRELKLETTKMDKGRKPSGTFFQGIFSFFARDIFRIFDAMSTLLSLASTSMFILWLAKDSSLDKVMLGDFNSFLDYTSELTGQERLYNRLSALNLLLIFVRPLRFMRDNPRMARLNQTLWQAQTDITWFIVVLFVVLIASMLFAYVSFGPNFPACSTIPLTFNYCFFYILGHFDFWPLYDANPVMAVIFFFPYLLLFYCVFTNIFFAMVDRFFISEDPPPVNLKRKLKPIFSKVCRCIQWEDDFVMEEDPNAEKKLGPKSRAARVEETAKIIRDIYYHGGEVEIGQGQKKSKLLSEICDPDERLANVMRWSRDEAKSIVLAFRNMLAKKQESQSDDSFIKNEVMAKVGGEERKMRHDMEEAFRQMRYATEVHEVMAARDQNTLARYILLLEAKIKTKMVEKHSLLMEVHHLRGESDNMRFSKDDLKAIPGQAGANAADLPEDEEESEESEQEAAAAAVADEDEGDAFGESVRDPNAPSEYLQTHKQATSMLLESLDKLN</sequence>
<keyword evidence="5 7" id="KW-0472">Membrane</keyword>
<dbReference type="GO" id="GO:0050982">
    <property type="term" value="P:detection of mechanical stimulus"/>
    <property type="evidence" value="ECO:0007669"/>
    <property type="project" value="TreeGrafter"/>
</dbReference>
<feature type="domain" description="Polycystin" evidence="9">
    <location>
        <begin position="890"/>
        <end position="972"/>
    </location>
</feature>
<feature type="compositionally biased region" description="Acidic residues" evidence="6">
    <location>
        <begin position="634"/>
        <end position="646"/>
    </location>
</feature>
<feature type="region of interest" description="Disordered" evidence="6">
    <location>
        <begin position="614"/>
        <end position="652"/>
    </location>
</feature>
<feature type="transmembrane region" description="Helical" evidence="7">
    <location>
        <begin position="1042"/>
        <end position="1063"/>
    </location>
</feature>
<evidence type="ECO:0000313" key="10">
    <source>
        <dbReference type="EMBL" id="CAE8678475.1"/>
    </source>
</evidence>
<proteinExistence type="inferred from homology"/>
<feature type="transmembrane region" description="Helical" evidence="7">
    <location>
        <begin position="364"/>
        <end position="382"/>
    </location>
</feature>
<evidence type="ECO:0000256" key="4">
    <source>
        <dbReference type="ARBA" id="ARBA00022989"/>
    </source>
</evidence>
<name>A0A813JLN8_POLGL</name>
<comment type="similarity">
    <text evidence="2">Belongs to the polycystin family.</text>
</comment>
<feature type="transmembrane region" description="Helical" evidence="7">
    <location>
        <begin position="544"/>
        <end position="568"/>
    </location>
</feature>
<dbReference type="Pfam" id="PF20519">
    <property type="entry name" value="Polycystin_dom"/>
    <property type="match status" value="1"/>
</dbReference>
<evidence type="ECO:0000256" key="2">
    <source>
        <dbReference type="ARBA" id="ARBA00007200"/>
    </source>
</evidence>
<comment type="subcellular location">
    <subcellularLocation>
        <location evidence="1">Membrane</location>
        <topology evidence="1">Multi-pass membrane protein</topology>
    </subcellularLocation>
</comment>
<accession>A0A813JLN8</accession>
<feature type="region of interest" description="Disordered" evidence="6">
    <location>
        <begin position="1438"/>
        <end position="1491"/>
    </location>
</feature>
<dbReference type="InterPro" id="IPR013122">
    <property type="entry name" value="PKD1_2_channel"/>
</dbReference>
<evidence type="ECO:0000313" key="11">
    <source>
        <dbReference type="Proteomes" id="UP000626109"/>
    </source>
</evidence>
<feature type="transmembrane region" description="Helical" evidence="7">
    <location>
        <begin position="394"/>
        <end position="414"/>
    </location>
</feature>
<comment type="caution">
    <text evidence="10">The sequence shown here is derived from an EMBL/GenBank/DDBJ whole genome shotgun (WGS) entry which is preliminary data.</text>
</comment>
<feature type="transmembrane region" description="Helical" evidence="7">
    <location>
        <begin position="440"/>
        <end position="462"/>
    </location>
</feature>
<dbReference type="Pfam" id="PF08016">
    <property type="entry name" value="PKD_channel"/>
    <property type="match status" value="2"/>
</dbReference>
<feature type="compositionally biased region" description="Acidic residues" evidence="6">
    <location>
        <begin position="1445"/>
        <end position="1457"/>
    </location>
</feature>
<dbReference type="InterPro" id="IPR046791">
    <property type="entry name" value="Polycystin_dom"/>
</dbReference>
<evidence type="ECO:0000259" key="8">
    <source>
        <dbReference type="Pfam" id="PF08016"/>
    </source>
</evidence>
<dbReference type="InterPro" id="IPR051223">
    <property type="entry name" value="Polycystin"/>
</dbReference>
<evidence type="ECO:0000256" key="3">
    <source>
        <dbReference type="ARBA" id="ARBA00022692"/>
    </source>
</evidence>
<dbReference type="PANTHER" id="PTHR10877:SF197">
    <property type="entry name" value="POLYCYSTIC KIDNEY DISEASE PROTEIN 1-LIKE 2"/>
    <property type="match status" value="1"/>
</dbReference>
<dbReference type="Proteomes" id="UP000626109">
    <property type="component" value="Unassembled WGS sequence"/>
</dbReference>
<feature type="transmembrane region" description="Helical" evidence="7">
    <location>
        <begin position="681"/>
        <end position="701"/>
    </location>
</feature>
<dbReference type="PANTHER" id="PTHR10877">
    <property type="entry name" value="POLYCYSTIN FAMILY MEMBER"/>
    <property type="match status" value="1"/>
</dbReference>
<gene>
    <name evidence="10" type="ORF">PGLA2088_LOCUS20824</name>
</gene>